<keyword evidence="4" id="KW-0378">Hydrolase</keyword>
<evidence type="ECO:0000313" key="8">
    <source>
        <dbReference type="Proteomes" id="UP001357485"/>
    </source>
</evidence>
<dbReference type="Pfam" id="PF00753">
    <property type="entry name" value="Lactamase_B"/>
    <property type="match status" value="1"/>
</dbReference>
<proteinExistence type="inferred from homology"/>
<dbReference type="PANTHER" id="PTHR42978">
    <property type="entry name" value="QUORUM-QUENCHING LACTONASE YTNP-RELATED-RELATED"/>
    <property type="match status" value="1"/>
</dbReference>
<feature type="domain" description="Metallo-beta-lactamase" evidence="6">
    <location>
        <begin position="2"/>
        <end position="213"/>
    </location>
</feature>
<accession>A0ABR0M6B2</accession>
<gene>
    <name evidence="7" type="ORF">LTR16_004599</name>
</gene>
<dbReference type="EMBL" id="JAVRRA010000627">
    <property type="protein sequence ID" value="KAK5285435.1"/>
    <property type="molecule type" value="Genomic_DNA"/>
</dbReference>
<keyword evidence="8" id="KW-1185">Reference proteome</keyword>
<evidence type="ECO:0000256" key="2">
    <source>
        <dbReference type="ARBA" id="ARBA00007749"/>
    </source>
</evidence>
<dbReference type="SUPFAM" id="SSF56281">
    <property type="entry name" value="Metallo-hydrolase/oxidoreductase"/>
    <property type="match status" value="1"/>
</dbReference>
<name>A0ABR0M6B2_9PEZI</name>
<dbReference type="Gene3D" id="3.60.15.10">
    <property type="entry name" value="Ribonuclease Z/Hydroxyacylglutathione hydrolase-like"/>
    <property type="match status" value="1"/>
</dbReference>
<dbReference type="Proteomes" id="UP001357485">
    <property type="component" value="Unassembled WGS sequence"/>
</dbReference>
<evidence type="ECO:0000259" key="6">
    <source>
        <dbReference type="SMART" id="SM00849"/>
    </source>
</evidence>
<comment type="similarity">
    <text evidence="2">Belongs to the metallo-beta-lactamase superfamily.</text>
</comment>
<keyword evidence="5" id="KW-0862">Zinc</keyword>
<comment type="caution">
    <text evidence="7">The sequence shown here is derived from an EMBL/GenBank/DDBJ whole genome shotgun (WGS) entry which is preliminary data.</text>
</comment>
<protein>
    <recommendedName>
        <fullName evidence="6">Metallo-beta-lactamase domain-containing protein</fullName>
    </recommendedName>
</protein>
<dbReference type="InterPro" id="IPR051013">
    <property type="entry name" value="MBL_superfamily_lactonases"/>
</dbReference>
<dbReference type="InterPro" id="IPR036866">
    <property type="entry name" value="RibonucZ/Hydroxyglut_hydro"/>
</dbReference>
<dbReference type="CDD" id="cd07729">
    <property type="entry name" value="AHL_lactonase_MBL-fold"/>
    <property type="match status" value="1"/>
</dbReference>
<evidence type="ECO:0000256" key="4">
    <source>
        <dbReference type="ARBA" id="ARBA00022801"/>
    </source>
</evidence>
<evidence type="ECO:0000256" key="1">
    <source>
        <dbReference type="ARBA" id="ARBA00001947"/>
    </source>
</evidence>
<evidence type="ECO:0000256" key="3">
    <source>
        <dbReference type="ARBA" id="ARBA00022723"/>
    </source>
</evidence>
<comment type="cofactor">
    <cofactor evidence="1">
        <name>Zn(2+)</name>
        <dbReference type="ChEBI" id="CHEBI:29105"/>
    </cofactor>
</comment>
<keyword evidence="3" id="KW-0479">Metal-binding</keyword>
<reference evidence="7 8" key="1">
    <citation type="submission" date="2023-08" db="EMBL/GenBank/DDBJ databases">
        <title>Black Yeasts Isolated from many extreme environments.</title>
        <authorList>
            <person name="Coleine C."/>
            <person name="Stajich J.E."/>
            <person name="Selbmann L."/>
        </authorList>
    </citation>
    <scope>NUCLEOTIDE SEQUENCE [LARGE SCALE GENOMIC DNA]</scope>
    <source>
        <strain evidence="7 8">CCFEE 536</strain>
    </source>
</reference>
<dbReference type="InterPro" id="IPR001279">
    <property type="entry name" value="Metallo-B-lactamas"/>
</dbReference>
<organism evidence="7 8">
    <name type="scientific">Cryomyces antarcticus</name>
    <dbReference type="NCBI Taxonomy" id="329879"/>
    <lineage>
        <taxon>Eukaryota</taxon>
        <taxon>Fungi</taxon>
        <taxon>Dikarya</taxon>
        <taxon>Ascomycota</taxon>
        <taxon>Pezizomycotina</taxon>
        <taxon>Dothideomycetes</taxon>
        <taxon>Dothideomycetes incertae sedis</taxon>
        <taxon>Cryomyces</taxon>
    </lineage>
</organism>
<sequence>MVVISVMIEHPIEGLILFETGCGKDYPEAWGAPLNDIFARVDYTEDQELDMAIAKCGKNIKDVKMVIMGHLHLDYAGGLENFLGTDVPIYVHETELKHAFYSVATKSDLGAYLPHYMKFDLNWQAFSGDFLEIAQGINVHLAKGHTPGLCIMQVNLQDSGTCIFTTDMYHVYENFDSSHPQGWLARDHDDWVRSNQMIHMLQKRTGAKMVFGHCADTLAKYKTAPEHYT</sequence>
<evidence type="ECO:0000256" key="5">
    <source>
        <dbReference type="ARBA" id="ARBA00022833"/>
    </source>
</evidence>
<dbReference type="PANTHER" id="PTHR42978:SF2">
    <property type="entry name" value="102 KBASES UNSTABLE REGION: FROM 1 TO 119443"/>
    <property type="match status" value="1"/>
</dbReference>
<evidence type="ECO:0000313" key="7">
    <source>
        <dbReference type="EMBL" id="KAK5285435.1"/>
    </source>
</evidence>
<dbReference type="SMART" id="SM00849">
    <property type="entry name" value="Lactamase_B"/>
    <property type="match status" value="1"/>
</dbReference>